<accession>A0A9C7UQI5</accession>
<sequence length="281" mass="32846">MQCNDVDVGFYEDRQPTLSKSNNVLLQLNDKTRTISKRKRRKQSAEKKYLAKYFKAARIESSERPVESTCYPWEEGVTISGWKRPLKGKEDVLTKKIIMEKLDQELIGTGTEKSSTSETKSTSLKERKSKRSKRSKRKALNENAERIVAPKLSDVYVRKGNGRFKLSKDKIKKERLRKFLVLRKKYEMDVQKQISQGIEELGKEHTQLSVDYGSAFDDRKMNKEKLQENLRRKVSRFLDDQSKVISHETQNNMNNQQGNEQLIRAQYSRLLCKLLPKPILK</sequence>
<evidence type="ECO:0000313" key="3">
    <source>
        <dbReference type="Proteomes" id="UP001061958"/>
    </source>
</evidence>
<gene>
    <name evidence="2" type="ORF">GpartN1_g3348.t1</name>
</gene>
<dbReference type="AlphaFoldDB" id="A0A9C7UQI5"/>
<feature type="compositionally biased region" description="Basic residues" evidence="1">
    <location>
        <begin position="127"/>
        <end position="138"/>
    </location>
</feature>
<reference evidence="2" key="2">
    <citation type="submission" date="2022-01" db="EMBL/GenBank/DDBJ databases">
        <authorList>
            <person name="Hirooka S."/>
            <person name="Miyagishima S.Y."/>
        </authorList>
    </citation>
    <scope>NUCLEOTIDE SEQUENCE</scope>
    <source>
        <strain evidence="2">NBRC 102759</strain>
    </source>
</reference>
<keyword evidence="3" id="KW-1185">Reference proteome</keyword>
<dbReference type="OrthoDB" id="12134at2759"/>
<proteinExistence type="predicted"/>
<evidence type="ECO:0000313" key="2">
    <source>
        <dbReference type="EMBL" id="GJQ11557.1"/>
    </source>
</evidence>
<dbReference type="Proteomes" id="UP001061958">
    <property type="component" value="Unassembled WGS sequence"/>
</dbReference>
<name>A0A9C7UQI5_9RHOD</name>
<organism evidence="2 3">
    <name type="scientific">Galdieria partita</name>
    <dbReference type="NCBI Taxonomy" id="83374"/>
    <lineage>
        <taxon>Eukaryota</taxon>
        <taxon>Rhodophyta</taxon>
        <taxon>Bangiophyceae</taxon>
        <taxon>Galdieriales</taxon>
        <taxon>Galdieriaceae</taxon>
        <taxon>Galdieria</taxon>
    </lineage>
</organism>
<protein>
    <submittedName>
        <fullName evidence="2">Uncharacterized protein</fullName>
    </submittedName>
</protein>
<dbReference type="EMBL" id="BQMJ01000025">
    <property type="protein sequence ID" value="GJQ11557.1"/>
    <property type="molecule type" value="Genomic_DNA"/>
</dbReference>
<feature type="region of interest" description="Disordered" evidence="1">
    <location>
        <begin position="108"/>
        <end position="143"/>
    </location>
</feature>
<reference evidence="2" key="1">
    <citation type="journal article" date="2022" name="Proc. Natl. Acad. Sci. U.S.A.">
        <title>Life cycle and functional genomics of the unicellular red alga Galdieria for elucidating algal and plant evolution and industrial use.</title>
        <authorList>
            <person name="Hirooka S."/>
            <person name="Itabashi T."/>
            <person name="Ichinose T.M."/>
            <person name="Onuma R."/>
            <person name="Fujiwara T."/>
            <person name="Yamashita S."/>
            <person name="Jong L.W."/>
            <person name="Tomita R."/>
            <person name="Iwane A.H."/>
            <person name="Miyagishima S.Y."/>
        </authorList>
    </citation>
    <scope>NUCLEOTIDE SEQUENCE</scope>
    <source>
        <strain evidence="2">NBRC 102759</strain>
    </source>
</reference>
<feature type="compositionally biased region" description="Low complexity" evidence="1">
    <location>
        <begin position="111"/>
        <end position="122"/>
    </location>
</feature>
<comment type="caution">
    <text evidence="2">The sequence shown here is derived from an EMBL/GenBank/DDBJ whole genome shotgun (WGS) entry which is preliminary data.</text>
</comment>
<evidence type="ECO:0000256" key="1">
    <source>
        <dbReference type="SAM" id="MobiDB-lite"/>
    </source>
</evidence>